<protein>
    <submittedName>
        <fullName evidence="2">Uncharacterized protein</fullName>
    </submittedName>
</protein>
<name>A0A2H3CTQ1_9AGAR</name>
<evidence type="ECO:0000313" key="3">
    <source>
        <dbReference type="Proteomes" id="UP000218334"/>
    </source>
</evidence>
<keyword evidence="3" id="KW-1185">Reference proteome</keyword>
<organism evidence="2 3">
    <name type="scientific">Armillaria solidipes</name>
    <dbReference type="NCBI Taxonomy" id="1076256"/>
    <lineage>
        <taxon>Eukaryota</taxon>
        <taxon>Fungi</taxon>
        <taxon>Dikarya</taxon>
        <taxon>Basidiomycota</taxon>
        <taxon>Agaricomycotina</taxon>
        <taxon>Agaricomycetes</taxon>
        <taxon>Agaricomycetidae</taxon>
        <taxon>Agaricales</taxon>
        <taxon>Marasmiineae</taxon>
        <taxon>Physalacriaceae</taxon>
        <taxon>Armillaria</taxon>
    </lineage>
</organism>
<dbReference type="Proteomes" id="UP000218334">
    <property type="component" value="Unassembled WGS sequence"/>
</dbReference>
<dbReference type="AlphaFoldDB" id="A0A2H3CTQ1"/>
<feature type="region of interest" description="Disordered" evidence="1">
    <location>
        <begin position="48"/>
        <end position="67"/>
    </location>
</feature>
<feature type="compositionally biased region" description="Polar residues" evidence="1">
    <location>
        <begin position="58"/>
        <end position="67"/>
    </location>
</feature>
<dbReference type="EMBL" id="KZ293415">
    <property type="protein sequence ID" value="PBK78686.1"/>
    <property type="molecule type" value="Genomic_DNA"/>
</dbReference>
<accession>A0A2H3CTQ1</accession>
<sequence>MKRPSSEFLSERFVSVNASLPTPTPTPFKTLKGNRIYACKNNIFYRNRTGDTRPKPMPSTSYLLTKR</sequence>
<gene>
    <name evidence="2" type="ORF">ARMSODRAFT_947655</name>
</gene>
<reference evidence="3" key="1">
    <citation type="journal article" date="2017" name="Nat. Ecol. Evol.">
        <title>Genome expansion and lineage-specific genetic innovations in the forest pathogenic fungi Armillaria.</title>
        <authorList>
            <person name="Sipos G."/>
            <person name="Prasanna A.N."/>
            <person name="Walter M.C."/>
            <person name="O'Connor E."/>
            <person name="Balint B."/>
            <person name="Krizsan K."/>
            <person name="Kiss B."/>
            <person name="Hess J."/>
            <person name="Varga T."/>
            <person name="Slot J."/>
            <person name="Riley R."/>
            <person name="Boka B."/>
            <person name="Rigling D."/>
            <person name="Barry K."/>
            <person name="Lee J."/>
            <person name="Mihaltcheva S."/>
            <person name="LaButti K."/>
            <person name="Lipzen A."/>
            <person name="Waldron R."/>
            <person name="Moloney N.M."/>
            <person name="Sperisen C."/>
            <person name="Kredics L."/>
            <person name="Vagvoelgyi C."/>
            <person name="Patrignani A."/>
            <person name="Fitzpatrick D."/>
            <person name="Nagy I."/>
            <person name="Doyle S."/>
            <person name="Anderson J.B."/>
            <person name="Grigoriev I.V."/>
            <person name="Gueldener U."/>
            <person name="Muensterkoetter M."/>
            <person name="Nagy L.G."/>
        </authorList>
    </citation>
    <scope>NUCLEOTIDE SEQUENCE [LARGE SCALE GENOMIC DNA]</scope>
    <source>
        <strain evidence="3">28-4</strain>
    </source>
</reference>
<evidence type="ECO:0000256" key="1">
    <source>
        <dbReference type="SAM" id="MobiDB-lite"/>
    </source>
</evidence>
<proteinExistence type="predicted"/>
<evidence type="ECO:0000313" key="2">
    <source>
        <dbReference type="EMBL" id="PBK78686.1"/>
    </source>
</evidence>